<proteinExistence type="predicted"/>
<feature type="transmembrane region" description="Helical" evidence="1">
    <location>
        <begin position="76"/>
        <end position="97"/>
    </location>
</feature>
<keyword evidence="3" id="KW-1185">Reference proteome</keyword>
<evidence type="ECO:0000313" key="3">
    <source>
        <dbReference type="Proteomes" id="UP001153069"/>
    </source>
</evidence>
<evidence type="ECO:0000256" key="1">
    <source>
        <dbReference type="SAM" id="Phobius"/>
    </source>
</evidence>
<reference evidence="2" key="1">
    <citation type="submission" date="2020-06" db="EMBL/GenBank/DDBJ databases">
        <authorList>
            <consortium name="Plant Systems Biology data submission"/>
        </authorList>
    </citation>
    <scope>NUCLEOTIDE SEQUENCE</scope>
    <source>
        <strain evidence="2">D6</strain>
    </source>
</reference>
<organism evidence="2 3">
    <name type="scientific">Seminavis robusta</name>
    <dbReference type="NCBI Taxonomy" id="568900"/>
    <lineage>
        <taxon>Eukaryota</taxon>
        <taxon>Sar</taxon>
        <taxon>Stramenopiles</taxon>
        <taxon>Ochrophyta</taxon>
        <taxon>Bacillariophyta</taxon>
        <taxon>Bacillariophyceae</taxon>
        <taxon>Bacillariophycidae</taxon>
        <taxon>Naviculales</taxon>
        <taxon>Naviculaceae</taxon>
        <taxon>Seminavis</taxon>
    </lineage>
</organism>
<dbReference type="AlphaFoldDB" id="A0A9N8HDF8"/>
<name>A0A9N8HDF8_9STRA</name>
<gene>
    <name evidence="2" type="ORF">SEMRO_426_G140340.1</name>
</gene>
<dbReference type="EMBL" id="CAICTM010000425">
    <property type="protein sequence ID" value="CAB9510206.1"/>
    <property type="molecule type" value="Genomic_DNA"/>
</dbReference>
<keyword evidence="1" id="KW-1133">Transmembrane helix</keyword>
<protein>
    <submittedName>
        <fullName evidence="2">Uncharacterized protein</fullName>
    </submittedName>
</protein>
<comment type="caution">
    <text evidence="2">The sequence shown here is derived from an EMBL/GenBank/DDBJ whole genome shotgun (WGS) entry which is preliminary data.</text>
</comment>
<dbReference type="OrthoDB" id="41399at2759"/>
<accession>A0A9N8HDF8</accession>
<sequence>MVILSFDGSLRGWLFERRKRSAAAAEPRIQRIPSPVGRSIWGDSTMERIVNKDPRLYGPGPVRRIPTAYYARMTPLAGFASCAAHGVAIGIVGGLFFKFAMGDPKTRTIEEYYKENPPK</sequence>
<dbReference type="Proteomes" id="UP001153069">
    <property type="component" value="Unassembled WGS sequence"/>
</dbReference>
<keyword evidence="1" id="KW-0472">Membrane</keyword>
<keyword evidence="1" id="KW-0812">Transmembrane</keyword>
<evidence type="ECO:0000313" key="2">
    <source>
        <dbReference type="EMBL" id="CAB9510206.1"/>
    </source>
</evidence>